<evidence type="ECO:0000256" key="1">
    <source>
        <dbReference type="ARBA" id="ARBA00004418"/>
    </source>
</evidence>
<sequence length="323" mass="35949">MCMMIRVWFLAIAIFSSPTIALAEGQTFGIVAKSLDDANFTDTWRGCNEAAAKNNDKCVLIGEHGPAHARRQIIAIEQAIHDHSLSALAISVTKSDFLAKHLSSLNIPVIAFDSDFNSAYQSARKTFVGMDNKALGRQLGELAKKLYPKGGIVCIMTALYHPNLKERVEALRESLSQNKTVTKHLEGENNWYECPRSPLDTSGDVNKGLTQVEYALKNIRPDLVISVGHWPVVEEGLYRQTVEPYKNLLTTGKVKMLVTTSTIVTTKDALLDENLIHGYVYVDFSEIGKETYSVLRKVANGESVEPYYYVPNGERLMPLPKEQ</sequence>
<reference evidence="6 7" key="1">
    <citation type="submission" date="2018-11" db="EMBL/GenBank/DDBJ databases">
        <title>Vibrio LJC006 sp. nov., isolated from seawater during the bloom of the enteromorpha.</title>
        <authorList>
            <person name="Liang J."/>
        </authorList>
    </citation>
    <scope>NUCLEOTIDE SEQUENCE [LARGE SCALE GENOMIC DNA]</scope>
    <source>
        <strain evidence="6 7">LJC006</strain>
    </source>
</reference>
<feature type="chain" id="PRO_5018032766" description="Autoinducer 2-binding periplasmic protein LuxP" evidence="4">
    <location>
        <begin position="24"/>
        <end position="323"/>
    </location>
</feature>
<dbReference type="Proteomes" id="UP000281112">
    <property type="component" value="Unassembled WGS sequence"/>
</dbReference>
<proteinExistence type="inferred from homology"/>
<comment type="similarity">
    <text evidence="2">Belongs to the bacterial solute-binding protein 2 family.</text>
</comment>
<dbReference type="OrthoDB" id="3189720at2"/>
<dbReference type="GO" id="GO:0030288">
    <property type="term" value="C:outer membrane-bounded periplasmic space"/>
    <property type="evidence" value="ECO:0007669"/>
    <property type="project" value="TreeGrafter"/>
</dbReference>
<dbReference type="GO" id="GO:0030246">
    <property type="term" value="F:carbohydrate binding"/>
    <property type="evidence" value="ECO:0007669"/>
    <property type="project" value="TreeGrafter"/>
</dbReference>
<gene>
    <name evidence="6" type="ORF">EES38_08825</name>
</gene>
<accession>A0A3N9TIH6</accession>
<name>A0A3N9TIH6_9VIBR</name>
<dbReference type="AlphaFoldDB" id="A0A3N9TIH6"/>
<dbReference type="SUPFAM" id="SSF53822">
    <property type="entry name" value="Periplasmic binding protein-like I"/>
    <property type="match status" value="1"/>
</dbReference>
<evidence type="ECO:0000313" key="6">
    <source>
        <dbReference type="EMBL" id="RQW63345.1"/>
    </source>
</evidence>
<feature type="signal peptide" evidence="4">
    <location>
        <begin position="1"/>
        <end position="23"/>
    </location>
</feature>
<dbReference type="EMBL" id="RJVQ01000003">
    <property type="protein sequence ID" value="RQW63345.1"/>
    <property type="molecule type" value="Genomic_DNA"/>
</dbReference>
<organism evidence="6 7">
    <name type="scientific">Vibrio viridaestus</name>
    <dbReference type="NCBI Taxonomy" id="2487322"/>
    <lineage>
        <taxon>Bacteria</taxon>
        <taxon>Pseudomonadati</taxon>
        <taxon>Pseudomonadota</taxon>
        <taxon>Gammaproteobacteria</taxon>
        <taxon>Vibrionales</taxon>
        <taxon>Vibrionaceae</taxon>
        <taxon>Vibrio</taxon>
    </lineage>
</organism>
<evidence type="ECO:0000313" key="7">
    <source>
        <dbReference type="Proteomes" id="UP000281112"/>
    </source>
</evidence>
<dbReference type="InterPro" id="IPR050555">
    <property type="entry name" value="Bact_Solute-Bind_Prot2"/>
</dbReference>
<dbReference type="Pfam" id="PF13407">
    <property type="entry name" value="Peripla_BP_4"/>
    <property type="match status" value="1"/>
</dbReference>
<evidence type="ECO:0000259" key="5">
    <source>
        <dbReference type="Pfam" id="PF13407"/>
    </source>
</evidence>
<dbReference type="InterPro" id="IPR028082">
    <property type="entry name" value="Peripla_BP_I"/>
</dbReference>
<protein>
    <recommendedName>
        <fullName evidence="3">Autoinducer 2-binding periplasmic protein LuxP</fullName>
    </recommendedName>
</protein>
<evidence type="ECO:0000256" key="4">
    <source>
        <dbReference type="SAM" id="SignalP"/>
    </source>
</evidence>
<keyword evidence="4" id="KW-0732">Signal</keyword>
<dbReference type="Gene3D" id="3.40.50.2300">
    <property type="match status" value="2"/>
</dbReference>
<evidence type="ECO:0000256" key="3">
    <source>
        <dbReference type="ARBA" id="ARBA00022181"/>
    </source>
</evidence>
<feature type="domain" description="Periplasmic binding protein" evidence="5">
    <location>
        <begin position="28"/>
        <end position="302"/>
    </location>
</feature>
<evidence type="ECO:0000256" key="2">
    <source>
        <dbReference type="ARBA" id="ARBA00007639"/>
    </source>
</evidence>
<keyword evidence="7" id="KW-1185">Reference proteome</keyword>
<comment type="subcellular location">
    <subcellularLocation>
        <location evidence="1">Periplasm</location>
    </subcellularLocation>
</comment>
<dbReference type="PANTHER" id="PTHR30036:SF7">
    <property type="entry name" value="ABC TRANSPORTER PERIPLASMIC-BINDING PROTEIN YPHF"/>
    <property type="match status" value="1"/>
</dbReference>
<dbReference type="GO" id="GO:0055085">
    <property type="term" value="P:transmembrane transport"/>
    <property type="evidence" value="ECO:0007669"/>
    <property type="project" value="UniProtKB-ARBA"/>
</dbReference>
<dbReference type="InterPro" id="IPR025997">
    <property type="entry name" value="SBP_2_dom"/>
</dbReference>
<dbReference type="PANTHER" id="PTHR30036">
    <property type="entry name" value="D-XYLOSE-BINDING PERIPLASMIC PROTEIN"/>
    <property type="match status" value="1"/>
</dbReference>
<comment type="caution">
    <text evidence="6">The sequence shown here is derived from an EMBL/GenBank/DDBJ whole genome shotgun (WGS) entry which is preliminary data.</text>
</comment>